<evidence type="ECO:0000313" key="3">
    <source>
        <dbReference type="Proteomes" id="UP000314294"/>
    </source>
</evidence>
<proteinExistence type="predicted"/>
<keyword evidence="3" id="KW-1185">Reference proteome</keyword>
<reference evidence="2 3" key="1">
    <citation type="submission" date="2019-03" db="EMBL/GenBank/DDBJ databases">
        <title>First draft genome of Liparis tanakae, snailfish: a comprehensive survey of snailfish specific genes.</title>
        <authorList>
            <person name="Kim W."/>
            <person name="Song I."/>
            <person name="Jeong J.-H."/>
            <person name="Kim D."/>
            <person name="Kim S."/>
            <person name="Ryu S."/>
            <person name="Song J.Y."/>
            <person name="Lee S.K."/>
        </authorList>
    </citation>
    <scope>NUCLEOTIDE SEQUENCE [LARGE SCALE GENOMIC DNA]</scope>
    <source>
        <tissue evidence="2">Muscle</tissue>
    </source>
</reference>
<organism evidence="2 3">
    <name type="scientific">Liparis tanakae</name>
    <name type="common">Tanaka's snailfish</name>
    <dbReference type="NCBI Taxonomy" id="230148"/>
    <lineage>
        <taxon>Eukaryota</taxon>
        <taxon>Metazoa</taxon>
        <taxon>Chordata</taxon>
        <taxon>Craniata</taxon>
        <taxon>Vertebrata</taxon>
        <taxon>Euteleostomi</taxon>
        <taxon>Actinopterygii</taxon>
        <taxon>Neopterygii</taxon>
        <taxon>Teleostei</taxon>
        <taxon>Neoteleostei</taxon>
        <taxon>Acanthomorphata</taxon>
        <taxon>Eupercaria</taxon>
        <taxon>Perciformes</taxon>
        <taxon>Cottioidei</taxon>
        <taxon>Cottales</taxon>
        <taxon>Liparidae</taxon>
        <taxon>Liparis</taxon>
    </lineage>
</organism>
<protein>
    <submittedName>
        <fullName evidence="2">Uncharacterized protein</fullName>
    </submittedName>
</protein>
<sequence length="178" mass="19289">MSRGMPMDDGYMSSSVHPDSLVEATFEKRCINDSVALKPLTPVAPLHYNQESKAGAWDPSSLAKGVNKHIAGQGFGTARVSPEAGRYLWKCHFQLRLFSNLIKEEVHVGSLTILEGASVISCFLYLPPPAGLTAAFHIALSYPSDTRPRQLKSTSSSKRRIDGDTTPRAGDRTSQGTA</sequence>
<dbReference type="AlphaFoldDB" id="A0A4Z2FHQ2"/>
<feature type="region of interest" description="Disordered" evidence="1">
    <location>
        <begin position="146"/>
        <end position="178"/>
    </location>
</feature>
<accession>A0A4Z2FHQ2</accession>
<dbReference type="Proteomes" id="UP000314294">
    <property type="component" value="Unassembled WGS sequence"/>
</dbReference>
<evidence type="ECO:0000256" key="1">
    <source>
        <dbReference type="SAM" id="MobiDB-lite"/>
    </source>
</evidence>
<name>A0A4Z2FHQ2_9TELE</name>
<evidence type="ECO:0000313" key="2">
    <source>
        <dbReference type="EMBL" id="TNN40445.1"/>
    </source>
</evidence>
<comment type="caution">
    <text evidence="2">The sequence shown here is derived from an EMBL/GenBank/DDBJ whole genome shotgun (WGS) entry which is preliminary data.</text>
</comment>
<dbReference type="EMBL" id="SRLO01001189">
    <property type="protein sequence ID" value="TNN40445.1"/>
    <property type="molecule type" value="Genomic_DNA"/>
</dbReference>
<gene>
    <name evidence="2" type="ORF">EYF80_049387</name>
</gene>
<feature type="compositionally biased region" description="Basic and acidic residues" evidence="1">
    <location>
        <begin position="159"/>
        <end position="171"/>
    </location>
</feature>